<organism evidence="2 3">
    <name type="scientific">Mycetohabitans rhizoxinica</name>
    <dbReference type="NCBI Taxonomy" id="412963"/>
    <lineage>
        <taxon>Bacteria</taxon>
        <taxon>Pseudomonadati</taxon>
        <taxon>Pseudomonadota</taxon>
        <taxon>Betaproteobacteria</taxon>
        <taxon>Burkholderiales</taxon>
        <taxon>Burkholderiaceae</taxon>
        <taxon>Mycetohabitans</taxon>
    </lineage>
</organism>
<dbReference type="Proteomes" id="UP001493153">
    <property type="component" value="Plasmid megaplasmid"/>
</dbReference>
<geneLocation type="plasmid" evidence="2 3">
    <name>megaplasmid</name>
</geneLocation>
<feature type="region of interest" description="Disordered" evidence="1">
    <location>
        <begin position="21"/>
        <end position="48"/>
    </location>
</feature>
<evidence type="ECO:0000313" key="2">
    <source>
        <dbReference type="EMBL" id="WXK37850.1"/>
    </source>
</evidence>
<reference evidence="2 3" key="1">
    <citation type="submission" date="2020-09" db="EMBL/GenBank/DDBJ databases">
        <title>Genome sequences of Mycetohabitans spp.</title>
        <authorList>
            <person name="Carter M.E."/>
            <person name="Carpenter S.C.D."/>
            <person name="Bogdanove A.J."/>
        </authorList>
    </citation>
    <scope>NUCLEOTIDE SEQUENCE [LARGE SCALE GENOMIC DNA]</scope>
    <source>
        <strain evidence="2 3">B12</strain>
        <plasmid evidence="2 3">megaplasmid</plasmid>
    </source>
</reference>
<gene>
    <name evidence="2" type="ORF">IHE29_00365</name>
</gene>
<evidence type="ECO:0000313" key="3">
    <source>
        <dbReference type="Proteomes" id="UP001493153"/>
    </source>
</evidence>
<evidence type="ECO:0000256" key="1">
    <source>
        <dbReference type="SAM" id="MobiDB-lite"/>
    </source>
</evidence>
<name>A0ABZ2PSR0_9BURK</name>
<proteinExistence type="predicted"/>
<protein>
    <submittedName>
        <fullName evidence="2">Uncharacterized protein</fullName>
    </submittedName>
</protein>
<keyword evidence="3" id="KW-1185">Reference proteome</keyword>
<sequence>MRERLMLNVFSSICCWPLRTGKKSSGASAARKESQAADKAAPRVRSAHPALETLSNVSRITPGRRRHSPSAYAKEMTENQDAILLTLMFMCSVQQCAAPANGGRADSASSPPKALTTLYDLCDDIERYVRRQGINHDVTLALRQFMTRTAAMQNVLAQRGEPAWGRLQQMLDRLQQMIDLSDSNADPAHALGNQDGYARHDACTVFESFLDMFDDKWIPSLSKLKISDAEAQQEGRTRLESACGRLSMGEKWQVSQMIEARKRQEKLGAWGTMLQQALGPVTLQLPPVATPGFSLDVDAVFKRAREGAAGDAFRRDPSGHNR</sequence>
<accession>A0ABZ2PSR0</accession>
<keyword evidence="2" id="KW-0614">Plasmid</keyword>
<dbReference type="EMBL" id="CP062175">
    <property type="protein sequence ID" value="WXK37850.1"/>
    <property type="molecule type" value="Genomic_DNA"/>
</dbReference>